<proteinExistence type="predicted"/>
<sequence>MPEGRAATQRDLDRLEKWVHRNLMQFTKGKCQVLHLGRNNPRHQYMLVRPHLEYCVQFWAPQYKRHMDILEKVQQRATKMIKGLEYLSYEKRLRELGMFSLEKRRLREDLINVYM</sequence>
<accession>A0AAN7N8S7</accession>
<organism evidence="1 2">
    <name type="scientific">Mycteria americana</name>
    <name type="common">Wood stork</name>
    <dbReference type="NCBI Taxonomy" id="33587"/>
    <lineage>
        <taxon>Eukaryota</taxon>
        <taxon>Metazoa</taxon>
        <taxon>Chordata</taxon>
        <taxon>Craniata</taxon>
        <taxon>Vertebrata</taxon>
        <taxon>Euteleostomi</taxon>
        <taxon>Archelosauria</taxon>
        <taxon>Archosauria</taxon>
        <taxon>Dinosauria</taxon>
        <taxon>Saurischia</taxon>
        <taxon>Theropoda</taxon>
        <taxon>Coelurosauria</taxon>
        <taxon>Aves</taxon>
        <taxon>Neognathae</taxon>
        <taxon>Neoaves</taxon>
        <taxon>Aequornithes</taxon>
        <taxon>Ciconiiformes</taxon>
        <taxon>Ciconiidae</taxon>
        <taxon>Mycteria</taxon>
    </lineage>
</organism>
<evidence type="ECO:0000313" key="1">
    <source>
        <dbReference type="EMBL" id="KAK4810790.1"/>
    </source>
</evidence>
<reference evidence="1 2" key="1">
    <citation type="journal article" date="2023" name="J. Hered.">
        <title>Chromosome-level genome of the wood stork (Mycteria americana) provides insight into avian chromosome evolution.</title>
        <authorList>
            <person name="Flamio R. Jr."/>
            <person name="Ramstad K.M."/>
        </authorList>
    </citation>
    <scope>NUCLEOTIDE SEQUENCE [LARGE SCALE GENOMIC DNA]</scope>
    <source>
        <strain evidence="1">JAX WOST 10</strain>
    </source>
</reference>
<evidence type="ECO:0000313" key="2">
    <source>
        <dbReference type="Proteomes" id="UP001333110"/>
    </source>
</evidence>
<dbReference type="AlphaFoldDB" id="A0AAN7N8S7"/>
<gene>
    <name evidence="1" type="ORF">QYF61_008762</name>
</gene>
<protein>
    <recommendedName>
        <fullName evidence="3">Reverse transcriptase domain-containing protein</fullName>
    </recommendedName>
</protein>
<name>A0AAN7N8S7_MYCAM</name>
<evidence type="ECO:0008006" key="3">
    <source>
        <dbReference type="Google" id="ProtNLM"/>
    </source>
</evidence>
<comment type="caution">
    <text evidence="1">The sequence shown here is derived from an EMBL/GenBank/DDBJ whole genome shotgun (WGS) entry which is preliminary data.</text>
</comment>
<dbReference type="PANTHER" id="PTHR33332">
    <property type="entry name" value="REVERSE TRANSCRIPTASE DOMAIN-CONTAINING PROTEIN"/>
    <property type="match status" value="1"/>
</dbReference>
<dbReference type="Proteomes" id="UP001333110">
    <property type="component" value="Unassembled WGS sequence"/>
</dbReference>
<keyword evidence="2" id="KW-1185">Reference proteome</keyword>
<dbReference type="EMBL" id="JAUNZN010000018">
    <property type="protein sequence ID" value="KAK4810790.1"/>
    <property type="molecule type" value="Genomic_DNA"/>
</dbReference>